<dbReference type="SUPFAM" id="SSF52540">
    <property type="entry name" value="P-loop containing nucleoside triphosphate hydrolases"/>
    <property type="match status" value="1"/>
</dbReference>
<keyword evidence="5" id="KW-1185">Reference proteome</keyword>
<evidence type="ECO:0000256" key="1">
    <source>
        <dbReference type="SAM" id="Coils"/>
    </source>
</evidence>
<sequence>MRLQQLDLVRYGKFTGRSLDFGDAKSGQPDFHLVYGPNEAGKSTLFAGFLDLLFGIERLSPYGFLHPYQTMRVGGIVETGGRRHHAYRIKRNANSLISSDEQPLPENLFSAALGSIDRATYRMMFSLDDDSIEQGGESILKSEGELGSLLFSASSGLPDSSAVLANLRAEADAFYRPQGRKHGLAELRGELDALKVERNAVDINAREYASLRKTLASARERHDRASAQRTELRVDRDRVRAQLDCLPLLRRLRAAQEELARHEALPLPPSEWWSELPALRKTEAEIAARFLQLNEELRLRREELEDRPLDDLALMLADRFKVLRETALDARYLTAARDMPSRLEELAVTSSGIEACLVRLGEAGNPDPVALLLPAAVGARLQDLVRRHAMLAERLSSARAEAGKAKRQRQEADRNLSGLGGGGKDLSHLTERLRLARQSDCLLRQQAARREVDRLEAELSDKLEALRPFDGNADKLAAVCVPAPGMVEAWRAEAALQAERRLRLDARIADESERQAGDEARLAAFNTFGGAVDDATAGELRQRRDLAWQAHRLRLDDVTAGAFETLLKEDDRATAFRLRQAERLAEIRGLTCAIAERRARLQELEEQRRAAVRERGELDAAVGEAASACGLPYVMPLPQLDAWLATRATALEIRVALRAARQQHERAACEEATTVSTLQDELARVGVTGNVPGRLDGLLAVAERIVSEAQTAAAAHRAAVEQHRRASESLEGREAALAIVEAEMAAWQREWDEALAATWLARRTERPVPQEIGPMLAVLQDFDKLMQRKADLDHRIAGMRKDQVAFGEAVSNLAETFGLKQTAGDPLVLFASLRDRISTAHQQQERRGAVLASIERMEENLRALRAEERLHLCAKQVILDFFGCTTLDDAGACLDAVREQERLRQRLAELENDLVTRLCVATCEEAETILAAVDETQLRHDLARLEEAIDATDREVSELHAEVRSAEKAIAGVEGGDTVAELEQRRRTLLLDIENRAIGYLRLRAGVVAAEQALRLFRERHRSAMMQRASRMFMKISGGEYSGLSTHADKGQEFLIANVASVGSKLAGDLSKGTRFQLYLALRIAGYHEVAAAREALPFIADDIMETFDDDRAGRAFELMADMARVGQVIYLTHHEHLCDVARDACPSVTIHRL</sequence>
<name>A0ABT4KCI3_9HYPH</name>
<evidence type="ECO:0000259" key="3">
    <source>
        <dbReference type="Pfam" id="PF13514"/>
    </source>
</evidence>
<dbReference type="InterPro" id="IPR038734">
    <property type="entry name" value="YhaN_AAA"/>
</dbReference>
<evidence type="ECO:0000313" key="4">
    <source>
        <dbReference type="EMBL" id="MCZ4089677.1"/>
    </source>
</evidence>
<gene>
    <name evidence="4" type="ORF">O3W52_06265</name>
</gene>
<feature type="coiled-coil region" evidence="1">
    <location>
        <begin position="587"/>
        <end position="621"/>
    </location>
</feature>
<dbReference type="Pfam" id="PF13514">
    <property type="entry name" value="AAA_27"/>
    <property type="match status" value="1"/>
</dbReference>
<evidence type="ECO:0000313" key="5">
    <source>
        <dbReference type="Proteomes" id="UP001079430"/>
    </source>
</evidence>
<comment type="caution">
    <text evidence="4">The sequence shown here is derived from an EMBL/GenBank/DDBJ whole genome shotgun (WGS) entry which is preliminary data.</text>
</comment>
<dbReference type="RefSeq" id="WP_269276610.1">
    <property type="nucleotide sequence ID" value="NZ_JAPVOI010000004.1"/>
</dbReference>
<keyword evidence="1" id="KW-0175">Coiled coil</keyword>
<organism evidence="4 5">
    <name type="scientific">Sinorhizobium psoraleae</name>
    <dbReference type="NCBI Taxonomy" id="520838"/>
    <lineage>
        <taxon>Bacteria</taxon>
        <taxon>Pseudomonadati</taxon>
        <taxon>Pseudomonadota</taxon>
        <taxon>Alphaproteobacteria</taxon>
        <taxon>Hyphomicrobiales</taxon>
        <taxon>Rhizobiaceae</taxon>
        <taxon>Sinorhizobium/Ensifer group</taxon>
        <taxon>Sinorhizobium</taxon>
    </lineage>
</organism>
<evidence type="ECO:0000256" key="2">
    <source>
        <dbReference type="SAM" id="MobiDB-lite"/>
    </source>
</evidence>
<protein>
    <submittedName>
        <fullName evidence="4">AAA family ATPase</fullName>
    </submittedName>
</protein>
<dbReference type="PANTHER" id="PTHR41259">
    <property type="entry name" value="DOUBLE-STRAND BREAK REPAIR RAD50 ATPASE, PUTATIVE-RELATED"/>
    <property type="match status" value="1"/>
</dbReference>
<feature type="compositionally biased region" description="Basic and acidic residues" evidence="2">
    <location>
        <begin position="401"/>
        <end position="414"/>
    </location>
</feature>
<feature type="domain" description="YhaN AAA" evidence="3">
    <location>
        <begin position="1"/>
        <end position="208"/>
    </location>
</feature>
<accession>A0ABT4KCI3</accession>
<dbReference type="EMBL" id="JAPVOI010000004">
    <property type="protein sequence ID" value="MCZ4089677.1"/>
    <property type="molecule type" value="Genomic_DNA"/>
</dbReference>
<dbReference type="PANTHER" id="PTHR41259:SF1">
    <property type="entry name" value="DOUBLE-STRAND BREAK REPAIR RAD50 ATPASE, PUTATIVE-RELATED"/>
    <property type="match status" value="1"/>
</dbReference>
<proteinExistence type="predicted"/>
<dbReference type="InterPro" id="IPR027417">
    <property type="entry name" value="P-loop_NTPase"/>
</dbReference>
<dbReference type="Gene3D" id="3.40.50.300">
    <property type="entry name" value="P-loop containing nucleotide triphosphate hydrolases"/>
    <property type="match status" value="2"/>
</dbReference>
<feature type="coiled-coil region" evidence="1">
    <location>
        <begin position="893"/>
        <end position="969"/>
    </location>
</feature>
<dbReference type="Proteomes" id="UP001079430">
    <property type="component" value="Unassembled WGS sequence"/>
</dbReference>
<feature type="coiled-coil region" evidence="1">
    <location>
        <begin position="184"/>
        <end position="235"/>
    </location>
</feature>
<reference evidence="4" key="1">
    <citation type="submission" date="2022-10" db="EMBL/GenBank/DDBJ databases">
        <title>Whole genome sequencing of three plant growth promoting bacteria isolated from Vachellia tortilis subsp. raddiana in Morocco.</title>
        <authorList>
            <person name="Hnini M."/>
            <person name="Zouagui R."/>
            <person name="Zouagui H."/>
            <person name="Chemao Elfihri M.-W."/>
            <person name="Ibrahimi A."/>
            <person name="Sbabou L."/>
            <person name="Aurag J."/>
        </authorList>
    </citation>
    <scope>NUCLEOTIDE SEQUENCE</scope>
    <source>
        <strain evidence="4">LMR678</strain>
    </source>
</reference>
<feature type="region of interest" description="Disordered" evidence="2">
    <location>
        <begin position="400"/>
        <end position="423"/>
    </location>
</feature>